<dbReference type="Proteomes" id="UP000008148">
    <property type="component" value="Chromosome"/>
</dbReference>
<organism evidence="1 2">
    <name type="scientific">Citrobacter koseri (strain ATCC BAA-895 / CDC 4225-83 / SGSC4696)</name>
    <dbReference type="NCBI Taxonomy" id="290338"/>
    <lineage>
        <taxon>Bacteria</taxon>
        <taxon>Pseudomonadati</taxon>
        <taxon>Pseudomonadota</taxon>
        <taxon>Gammaproteobacteria</taxon>
        <taxon>Enterobacterales</taxon>
        <taxon>Enterobacteriaceae</taxon>
        <taxon>Citrobacter</taxon>
    </lineage>
</organism>
<evidence type="ECO:0000313" key="1">
    <source>
        <dbReference type="EMBL" id="ABV15040.1"/>
    </source>
</evidence>
<gene>
    <name evidence="1" type="ordered locus">CKO_03968</name>
</gene>
<name>A8ANH6_CITK8</name>
<protein>
    <submittedName>
        <fullName evidence="1">Uncharacterized protein</fullName>
    </submittedName>
</protein>
<evidence type="ECO:0000313" key="2">
    <source>
        <dbReference type="Proteomes" id="UP000008148"/>
    </source>
</evidence>
<accession>A8ANH6</accession>
<dbReference type="HOGENOM" id="CLU_2205374_0_0_6"/>
<dbReference type="EMBL" id="CP000822">
    <property type="protein sequence ID" value="ABV15040.1"/>
    <property type="molecule type" value="Genomic_DNA"/>
</dbReference>
<keyword evidence="2" id="KW-1185">Reference proteome</keyword>
<reference evidence="1 2" key="1">
    <citation type="submission" date="2007-08" db="EMBL/GenBank/DDBJ databases">
        <authorList>
            <consortium name="The Citrobacter koseri Genome Sequencing Project"/>
            <person name="McClelland M."/>
            <person name="Sanderson E.K."/>
            <person name="Porwollik S."/>
            <person name="Spieth J."/>
            <person name="Clifton W.S."/>
            <person name="Latreille P."/>
            <person name="Courtney L."/>
            <person name="Wang C."/>
            <person name="Pepin K."/>
            <person name="Bhonagiri V."/>
            <person name="Nash W."/>
            <person name="Johnson M."/>
            <person name="Thiruvilangam P."/>
            <person name="Wilson R."/>
        </authorList>
    </citation>
    <scope>NUCLEOTIDE SEQUENCE [LARGE SCALE GENOMIC DNA]</scope>
    <source>
        <strain evidence="2">ATCC BAA-895 / CDC 4225-83 / SGSC4696</strain>
    </source>
</reference>
<sequence length="107" mass="11389">MLRLVIAEIACAESSKSRVSTGTYCLFLYSSTRCPGGSLLTMANVLSSGVGTGSSVPGGKYILTPAIIMLSMLIIRSPATYRLLQTSLPAFCLAALFRSLCSRCLMR</sequence>
<proteinExistence type="predicted"/>
<dbReference type="AlphaFoldDB" id="A8ANH6"/>
<dbReference type="KEGG" id="cko:CKO_03968"/>